<comment type="caution">
    <text evidence="5">The sequence shown here is derived from an EMBL/GenBank/DDBJ whole genome shotgun (WGS) entry which is preliminary data.</text>
</comment>
<protein>
    <recommendedName>
        <fullName evidence="4">Homeobox domain-containing protein</fullName>
    </recommendedName>
</protein>
<dbReference type="SUPFAM" id="SSF46689">
    <property type="entry name" value="Homeodomain-like"/>
    <property type="match status" value="1"/>
</dbReference>
<feature type="compositionally biased region" description="Polar residues" evidence="3">
    <location>
        <begin position="1"/>
        <end position="19"/>
    </location>
</feature>
<dbReference type="CDD" id="cd00086">
    <property type="entry name" value="homeodomain"/>
    <property type="match status" value="1"/>
</dbReference>
<dbReference type="PROSITE" id="PS50071">
    <property type="entry name" value="HOMEOBOX_2"/>
    <property type="match status" value="1"/>
</dbReference>
<feature type="compositionally biased region" description="Low complexity" evidence="3">
    <location>
        <begin position="297"/>
        <end position="310"/>
    </location>
</feature>
<keyword evidence="1 2" id="KW-0539">Nucleus</keyword>
<evidence type="ECO:0000313" key="5">
    <source>
        <dbReference type="EMBL" id="ORY52307.1"/>
    </source>
</evidence>
<evidence type="ECO:0000256" key="2">
    <source>
        <dbReference type="RuleBase" id="RU000682"/>
    </source>
</evidence>
<reference evidence="5 6" key="1">
    <citation type="submission" date="2016-07" db="EMBL/GenBank/DDBJ databases">
        <title>Pervasive Adenine N6-methylation of Active Genes in Fungi.</title>
        <authorList>
            <consortium name="DOE Joint Genome Institute"/>
            <person name="Mondo S.J."/>
            <person name="Dannebaum R.O."/>
            <person name="Kuo R.C."/>
            <person name="Labutti K."/>
            <person name="Haridas S."/>
            <person name="Kuo A."/>
            <person name="Salamov A."/>
            <person name="Ahrendt S.R."/>
            <person name="Lipzen A."/>
            <person name="Sullivan W."/>
            <person name="Andreopoulos W.B."/>
            <person name="Clum A."/>
            <person name="Lindquist E."/>
            <person name="Daum C."/>
            <person name="Ramamoorthy G.K."/>
            <person name="Gryganskyi A."/>
            <person name="Culley D."/>
            <person name="Magnuson J.K."/>
            <person name="James T.Y."/>
            <person name="O'Malley M.A."/>
            <person name="Stajich J.E."/>
            <person name="Spatafora J.W."/>
            <person name="Visel A."/>
            <person name="Grigoriev I.V."/>
        </authorList>
    </citation>
    <scope>NUCLEOTIDE SEQUENCE [LARGE SCALE GENOMIC DNA]</scope>
    <source>
        <strain evidence="5 6">JEL800</strain>
    </source>
</reference>
<dbReference type="GO" id="GO:0005634">
    <property type="term" value="C:nucleus"/>
    <property type="evidence" value="ECO:0007669"/>
    <property type="project" value="UniProtKB-SubCell"/>
</dbReference>
<evidence type="ECO:0000313" key="6">
    <source>
        <dbReference type="Proteomes" id="UP000193642"/>
    </source>
</evidence>
<dbReference type="Proteomes" id="UP000193642">
    <property type="component" value="Unassembled WGS sequence"/>
</dbReference>
<name>A0A1Y2CZC5_9FUNG</name>
<evidence type="ECO:0000256" key="3">
    <source>
        <dbReference type="SAM" id="MobiDB-lite"/>
    </source>
</evidence>
<sequence length="337" mass="37007">MSESWPSSQLDRMSETSHGTGLGIVGLPIPKLASKTPIPAPTFLPEWSEGAVRDDTKPTLYPPHVHVIPHDQYPNSTSPSSHNIPHSPTRKNVCYISFGASDISDTPAIRSRSIRSRSDSLTTPVVIAKLPSIPIQSISSPTPETYSSGKIHSSQSLMQPPIATVPLSHNNIHHPHPPSPLTSSESPRQTYIQSQINQPAPQPSSYKTFSAASQFKLSPHQRKVLERIFQETEAPTNQQYHQISDRLRMPRSAVMAWFQNMRSIVRKYGQVPFHEAAQEPPPSVQYTAQIAVRSPSAASSPSLAQTLPAPETNLSAKEGKEDSPSKRPYIMSVMALI</sequence>
<keyword evidence="6" id="KW-1185">Reference proteome</keyword>
<dbReference type="SMART" id="SM00389">
    <property type="entry name" value="HOX"/>
    <property type="match status" value="1"/>
</dbReference>
<accession>A0A1Y2CZC5</accession>
<dbReference type="OrthoDB" id="2162895at2759"/>
<feature type="region of interest" description="Disordered" evidence="3">
    <location>
        <begin position="165"/>
        <end position="206"/>
    </location>
</feature>
<organism evidence="5 6">
    <name type="scientific">Rhizoclosmatium globosum</name>
    <dbReference type="NCBI Taxonomy" id="329046"/>
    <lineage>
        <taxon>Eukaryota</taxon>
        <taxon>Fungi</taxon>
        <taxon>Fungi incertae sedis</taxon>
        <taxon>Chytridiomycota</taxon>
        <taxon>Chytridiomycota incertae sedis</taxon>
        <taxon>Chytridiomycetes</taxon>
        <taxon>Chytridiales</taxon>
        <taxon>Chytriomycetaceae</taxon>
        <taxon>Rhizoclosmatium</taxon>
    </lineage>
</organism>
<dbReference type="AlphaFoldDB" id="A0A1Y2CZC5"/>
<feature type="compositionally biased region" description="Polar residues" evidence="3">
    <location>
        <begin position="188"/>
        <end position="206"/>
    </location>
</feature>
<gene>
    <name evidence="5" type="ORF">BCR33DRAFT_779635</name>
</gene>
<evidence type="ECO:0000256" key="1">
    <source>
        <dbReference type="PROSITE-ProRule" id="PRU00108"/>
    </source>
</evidence>
<evidence type="ECO:0000259" key="4">
    <source>
        <dbReference type="PROSITE" id="PS50071"/>
    </source>
</evidence>
<dbReference type="Pfam" id="PF00046">
    <property type="entry name" value="Homeodomain"/>
    <property type="match status" value="1"/>
</dbReference>
<keyword evidence="1 2" id="KW-0371">Homeobox</keyword>
<dbReference type="Gene3D" id="1.10.10.60">
    <property type="entry name" value="Homeodomain-like"/>
    <property type="match status" value="1"/>
</dbReference>
<comment type="subcellular location">
    <subcellularLocation>
        <location evidence="1 2">Nucleus</location>
    </subcellularLocation>
</comment>
<feature type="region of interest" description="Disordered" evidence="3">
    <location>
        <begin position="1"/>
        <end position="22"/>
    </location>
</feature>
<feature type="domain" description="Homeobox" evidence="4">
    <location>
        <begin position="217"/>
        <end position="268"/>
    </location>
</feature>
<dbReference type="InterPro" id="IPR001356">
    <property type="entry name" value="HD"/>
</dbReference>
<keyword evidence="1 2" id="KW-0238">DNA-binding</keyword>
<dbReference type="EMBL" id="MCGO01000003">
    <property type="protein sequence ID" value="ORY52307.1"/>
    <property type="molecule type" value="Genomic_DNA"/>
</dbReference>
<dbReference type="InterPro" id="IPR009057">
    <property type="entry name" value="Homeodomain-like_sf"/>
</dbReference>
<feature type="DNA-binding region" description="Homeobox" evidence="1">
    <location>
        <begin position="219"/>
        <end position="269"/>
    </location>
</feature>
<proteinExistence type="predicted"/>
<dbReference type="GO" id="GO:0003677">
    <property type="term" value="F:DNA binding"/>
    <property type="evidence" value="ECO:0007669"/>
    <property type="project" value="UniProtKB-UniRule"/>
</dbReference>
<feature type="region of interest" description="Disordered" evidence="3">
    <location>
        <begin position="297"/>
        <end position="325"/>
    </location>
</feature>